<comment type="caution">
    <text evidence="1">The sequence shown here is derived from an EMBL/GenBank/DDBJ whole genome shotgun (WGS) entry which is preliminary data.</text>
</comment>
<evidence type="ECO:0000313" key="1">
    <source>
        <dbReference type="EMBL" id="GAF76429.1"/>
    </source>
</evidence>
<sequence length="106" mass="12431">MDKLEFAEGLGKKIIKDQSIFFETEDNGDLEHITNIKRIIVSISDYLSSEGISEDQTNNLADNLRELARQAYLDSCIENRNEDKDVVKEESEVWFEYIYENEEYPE</sequence>
<name>X0S5Y4_9ZZZZ</name>
<accession>X0S5Y4</accession>
<reference evidence="1" key="1">
    <citation type="journal article" date="2014" name="Front. Microbiol.">
        <title>High frequency of phylogenetically diverse reductive dehalogenase-homologous genes in deep subseafloor sedimentary metagenomes.</title>
        <authorList>
            <person name="Kawai M."/>
            <person name="Futagami T."/>
            <person name="Toyoda A."/>
            <person name="Takaki Y."/>
            <person name="Nishi S."/>
            <person name="Hori S."/>
            <person name="Arai W."/>
            <person name="Tsubouchi T."/>
            <person name="Morono Y."/>
            <person name="Uchiyama I."/>
            <person name="Ito T."/>
            <person name="Fujiyama A."/>
            <person name="Inagaki F."/>
            <person name="Takami H."/>
        </authorList>
    </citation>
    <scope>NUCLEOTIDE SEQUENCE</scope>
    <source>
        <strain evidence="1">Expedition CK06-06</strain>
    </source>
</reference>
<organism evidence="1">
    <name type="scientific">marine sediment metagenome</name>
    <dbReference type="NCBI Taxonomy" id="412755"/>
    <lineage>
        <taxon>unclassified sequences</taxon>
        <taxon>metagenomes</taxon>
        <taxon>ecological metagenomes</taxon>
    </lineage>
</organism>
<dbReference type="AlphaFoldDB" id="X0S5Y4"/>
<proteinExistence type="predicted"/>
<gene>
    <name evidence="1" type="ORF">S01H1_05822</name>
</gene>
<protein>
    <submittedName>
        <fullName evidence="1">Uncharacterized protein</fullName>
    </submittedName>
</protein>
<dbReference type="EMBL" id="BARS01003026">
    <property type="protein sequence ID" value="GAF76429.1"/>
    <property type="molecule type" value="Genomic_DNA"/>
</dbReference>